<feature type="region of interest" description="Disordered" evidence="4">
    <location>
        <begin position="574"/>
        <end position="728"/>
    </location>
</feature>
<feature type="region of interest" description="Disordered" evidence="4">
    <location>
        <begin position="33"/>
        <end position="212"/>
    </location>
</feature>
<feature type="compositionally biased region" description="Polar residues" evidence="4">
    <location>
        <begin position="694"/>
        <end position="703"/>
    </location>
</feature>
<accession>A0A9L0KB03</accession>
<feature type="coiled-coil region" evidence="3">
    <location>
        <begin position="228"/>
        <end position="453"/>
    </location>
</feature>
<sequence>MSSFENNVKYITRGSPFPAFNKRLFVEHLLGARPRTYRASENKANPLPRGRPGRGWESRGAQGTAGLGDVLPAGDAQVPASRHGARSSRVRRDLRAGPRGPFPTRPAWAGGAGGSGRAGATARRPGSSSASSAEADVEPGARARRGGSQARALSGPRGAGGGDGDGGGGGAAGGAGGGGGGGGGRRRAEEGGVPEGGPRLPEEAMTSDRTESDWQGLVSEYLVCKRKLESKKEALLILSKELDTCQQERDQYKLMANQLRERHQSLKKKHRELIDGDPSIPPEKRKQANLAQLLRDCQDRNKHLGEEIKELQQRLGEVQGDNKLLRMTIAKQRLGDEEIGVRHFAAHEREDLVQQLERAKEQIESLEHDLQASVDELQDVKEERSSYQDKVERLNQELNHILGGHENRIIDVDALCMENRYLQERLKQLHEEVNLLKSNIAKYKNALERRKNSKGQSKSSSSALTGVLSAKQVQDLLSEDHGCSLPATPQSISDLKSLATALLETIHEKNMVIQHQRQTNKILGNRVAELEKKLRTLEVSGLWSLPGGKDTILFSDPALPTVQRSRSPLLKFVEQPAENKANPKDGEIQKQERDESCATAEALTALEDAGRPAVNSPANPSHGNQRKHFHPSLSQLPSEEEVNRLGREIMKLTEEQAAAEPEGVKRGSPMEGQREEMRPSPLGLASKGECLKSCQDSSESSQPAAKASTLEDGKETPEGGGTGSVVKT</sequence>
<dbReference type="Proteomes" id="UP000694387">
    <property type="component" value="Chromosome 3"/>
</dbReference>
<keyword evidence="2 3" id="KW-0175">Coiled coil</keyword>
<name>A0A9L0KB03_EQUAS</name>
<feature type="compositionally biased region" description="Basic and acidic residues" evidence="4">
    <location>
        <begin position="581"/>
        <end position="596"/>
    </location>
</feature>
<feature type="compositionally biased region" description="Low complexity" evidence="4">
    <location>
        <begin position="118"/>
        <end position="133"/>
    </location>
</feature>
<feature type="compositionally biased region" description="Low complexity" evidence="4">
    <location>
        <begin position="146"/>
        <end position="156"/>
    </location>
</feature>
<feature type="coiled-coil region" evidence="3">
    <location>
        <begin position="513"/>
        <end position="540"/>
    </location>
</feature>
<dbReference type="PANTHER" id="PTHR21682">
    <property type="entry name" value="COILED-COIL DOMAIN-CONTAINING PROTEIN 149"/>
    <property type="match status" value="1"/>
</dbReference>
<evidence type="ECO:0000256" key="1">
    <source>
        <dbReference type="ARBA" id="ARBA00005872"/>
    </source>
</evidence>
<dbReference type="Pfam" id="PF09789">
    <property type="entry name" value="CC149"/>
    <property type="match status" value="1"/>
</dbReference>
<evidence type="ECO:0000313" key="6">
    <source>
        <dbReference type="Proteomes" id="UP000694387"/>
    </source>
</evidence>
<dbReference type="AlphaFoldDB" id="A0A9L0KB03"/>
<feature type="compositionally biased region" description="Low complexity" evidence="4">
    <location>
        <begin position="598"/>
        <end position="607"/>
    </location>
</feature>
<evidence type="ECO:0000256" key="3">
    <source>
        <dbReference type="SAM" id="Coils"/>
    </source>
</evidence>
<gene>
    <name evidence="5" type="primary">CCDC149</name>
</gene>
<reference evidence="5" key="3">
    <citation type="submission" date="2025-09" db="UniProtKB">
        <authorList>
            <consortium name="Ensembl"/>
        </authorList>
    </citation>
    <scope>IDENTIFICATION</scope>
</reference>
<organism evidence="5 6">
    <name type="scientific">Equus asinus</name>
    <name type="common">Donkey</name>
    <name type="synonym">Equus africanus asinus</name>
    <dbReference type="NCBI Taxonomy" id="9793"/>
    <lineage>
        <taxon>Eukaryota</taxon>
        <taxon>Metazoa</taxon>
        <taxon>Chordata</taxon>
        <taxon>Craniata</taxon>
        <taxon>Vertebrata</taxon>
        <taxon>Euteleostomi</taxon>
        <taxon>Mammalia</taxon>
        <taxon>Eutheria</taxon>
        <taxon>Laurasiatheria</taxon>
        <taxon>Perissodactyla</taxon>
        <taxon>Equidae</taxon>
        <taxon>Equus</taxon>
    </lineage>
</organism>
<dbReference type="GeneTree" id="ENSGT00390000015958"/>
<comment type="similarity">
    <text evidence="1">Belongs to the CCDC149 family.</text>
</comment>
<dbReference type="PANTHER" id="PTHR21682:SF2">
    <property type="entry name" value="COILED-COIL DOMAIN-CONTAINING PROTEIN 149"/>
    <property type="match status" value="1"/>
</dbReference>
<dbReference type="Ensembl" id="ENSEAST00005068628.1">
    <property type="protein sequence ID" value="ENSEASP00005062642.1"/>
    <property type="gene ID" value="ENSEASG00005008000.2"/>
</dbReference>
<reference evidence="5" key="2">
    <citation type="submission" date="2025-08" db="UniProtKB">
        <authorList>
            <consortium name="Ensembl"/>
        </authorList>
    </citation>
    <scope>IDENTIFICATION</scope>
</reference>
<evidence type="ECO:0000256" key="4">
    <source>
        <dbReference type="SAM" id="MobiDB-lite"/>
    </source>
</evidence>
<protein>
    <submittedName>
        <fullName evidence="5">Coiled-coil domain containing 149</fullName>
    </submittedName>
</protein>
<keyword evidence="6" id="KW-1185">Reference proteome</keyword>
<feature type="compositionally biased region" description="Gly residues" evidence="4">
    <location>
        <begin position="718"/>
        <end position="728"/>
    </location>
</feature>
<feature type="compositionally biased region" description="Gly residues" evidence="4">
    <location>
        <begin position="157"/>
        <end position="183"/>
    </location>
</feature>
<proteinExistence type="inferred from homology"/>
<evidence type="ECO:0000313" key="5">
    <source>
        <dbReference type="Ensembl" id="ENSEASP00005062642.1"/>
    </source>
</evidence>
<feature type="compositionally biased region" description="Basic and acidic residues" evidence="4">
    <location>
        <begin position="200"/>
        <end position="212"/>
    </location>
</feature>
<evidence type="ECO:0000256" key="2">
    <source>
        <dbReference type="ARBA" id="ARBA00023054"/>
    </source>
</evidence>
<reference evidence="5 6" key="1">
    <citation type="journal article" date="2020" name="Nat. Commun.">
        <title>Donkey genomes provide new insights into domestication and selection for coat color.</title>
        <authorList>
            <person name="Wang"/>
            <person name="C."/>
            <person name="Li"/>
            <person name="H."/>
            <person name="Guo"/>
            <person name="Y."/>
            <person name="Huang"/>
            <person name="J."/>
            <person name="Sun"/>
            <person name="Y."/>
            <person name="Min"/>
            <person name="J."/>
            <person name="Wang"/>
            <person name="J."/>
            <person name="Fang"/>
            <person name="X."/>
            <person name="Zhao"/>
            <person name="Z."/>
            <person name="Wang"/>
            <person name="S."/>
            <person name="Zhang"/>
            <person name="Y."/>
            <person name="Liu"/>
            <person name="Q."/>
            <person name="Jiang"/>
            <person name="Q."/>
            <person name="Wang"/>
            <person name="X."/>
            <person name="Guo"/>
            <person name="Y."/>
            <person name="Yang"/>
            <person name="C."/>
            <person name="Wang"/>
            <person name="Y."/>
            <person name="Tian"/>
            <person name="F."/>
            <person name="Zhuang"/>
            <person name="G."/>
            <person name="Fan"/>
            <person name="Y."/>
            <person name="Gao"/>
            <person name="Q."/>
            <person name="Li"/>
            <person name="Y."/>
            <person name="Ju"/>
            <person name="Z."/>
            <person name="Li"/>
            <person name="J."/>
            <person name="Li"/>
            <person name="R."/>
            <person name="Hou"/>
            <person name="M."/>
            <person name="Yang"/>
            <person name="G."/>
            <person name="Liu"/>
            <person name="G."/>
            <person name="Liu"/>
            <person name="W."/>
            <person name="Guo"/>
            <person name="J."/>
            <person name="Pan"/>
            <person name="S."/>
            <person name="Fan"/>
            <person name="G."/>
            <person name="Zhang"/>
            <person name="W."/>
            <person name="Zhang"/>
            <person name="R."/>
            <person name="Yu"/>
            <person name="J."/>
            <person name="Zhang"/>
            <person name="X."/>
            <person name="Yin"/>
            <person name="Q."/>
            <person name="Ji"/>
            <person name="C."/>
            <person name="Jin"/>
            <person name="Y."/>
            <person name="Yue"/>
            <person name="G."/>
            <person name="Liu"/>
            <person name="M."/>
            <person name="Xu"/>
            <person name="J."/>
            <person name="Liu"/>
            <person name="S."/>
            <person name="Jordana"/>
            <person name="J."/>
            <person name="Noce"/>
            <person name="A."/>
            <person name="Amills"/>
            <person name="M."/>
            <person name="Wu"/>
            <person name="D.D."/>
            <person name="Li"/>
            <person name="S."/>
            <person name="Zhou"/>
            <person name="X. and Zhong"/>
            <person name="J."/>
        </authorList>
    </citation>
    <scope>NUCLEOTIDE SEQUENCE [LARGE SCALE GENOMIC DNA]</scope>
</reference>
<dbReference type="InterPro" id="IPR019179">
    <property type="entry name" value="CC149"/>
</dbReference>
<feature type="compositionally biased region" description="Basic and acidic residues" evidence="4">
    <location>
        <begin position="641"/>
        <end position="654"/>
    </location>
</feature>